<keyword evidence="2" id="KW-0805">Transcription regulation</keyword>
<dbReference type="GO" id="GO:0046983">
    <property type="term" value="F:protein dimerization activity"/>
    <property type="evidence" value="ECO:0007669"/>
    <property type="project" value="InterPro"/>
</dbReference>
<evidence type="ECO:0000256" key="4">
    <source>
        <dbReference type="ARBA" id="ARBA00023163"/>
    </source>
</evidence>
<dbReference type="InterPro" id="IPR045847">
    <property type="entry name" value="AIG1-like"/>
</dbReference>
<dbReference type="GO" id="GO:0003677">
    <property type="term" value="F:DNA binding"/>
    <property type="evidence" value="ECO:0007669"/>
    <property type="project" value="UniProtKB-KW"/>
</dbReference>
<dbReference type="Proteomes" id="UP000245207">
    <property type="component" value="Unassembled WGS sequence"/>
</dbReference>
<comment type="subcellular location">
    <subcellularLocation>
        <location evidence="1">Nucleus</location>
    </subcellularLocation>
</comment>
<dbReference type="InterPro" id="IPR011598">
    <property type="entry name" value="bHLH_dom"/>
</dbReference>
<dbReference type="GO" id="GO:0003700">
    <property type="term" value="F:DNA-binding transcription factor activity"/>
    <property type="evidence" value="ECO:0007669"/>
    <property type="project" value="InterPro"/>
</dbReference>
<dbReference type="PANTHER" id="PTHR45844">
    <property type="entry name" value="TRANSCRIPTION FACTOR BHLH30"/>
    <property type="match status" value="1"/>
</dbReference>
<dbReference type="GO" id="GO:0005634">
    <property type="term" value="C:nucleus"/>
    <property type="evidence" value="ECO:0007669"/>
    <property type="project" value="UniProtKB-SubCell"/>
</dbReference>
<feature type="domain" description="BHLH" evidence="6">
    <location>
        <begin position="49"/>
        <end position="98"/>
    </location>
</feature>
<accession>A0A2U1L523</accession>
<gene>
    <name evidence="7" type="ORF">CTI12_AA529490</name>
</gene>
<evidence type="ECO:0000259" key="6">
    <source>
        <dbReference type="PROSITE" id="PS50888"/>
    </source>
</evidence>
<dbReference type="PROSITE" id="PS50888">
    <property type="entry name" value="BHLH"/>
    <property type="match status" value="1"/>
</dbReference>
<name>A0A2U1L523_ARTAN</name>
<keyword evidence="8" id="KW-1185">Reference proteome</keyword>
<keyword evidence="3" id="KW-0238">DNA-binding</keyword>
<dbReference type="OrthoDB" id="690068at2759"/>
<dbReference type="SUPFAM" id="SSF47459">
    <property type="entry name" value="HLH, helix-loop-helix DNA-binding domain"/>
    <property type="match status" value="1"/>
</dbReference>
<sequence length="238" mass="26713">MMQYLPSHGYEFANCASIIRNLVYDHGAKDLSNDTEANVAAEAEAKAAAACNRHSEAERRRRKRINGHLATLRSILPTTVKTDKASLLAEVVRQVKELKKMAAEIESAAIDQGDDIIRNNEYYMIPTEKDELELTYVGEDSSTKKIMIKARLCCDDRAELIAELTRALSLVHAKLVRAEIGTLGGRIKCLLWVQVSTVTIDQGIHELQRSLKVVMDRATLLDMPRNKRPRSFSDSVEF</sequence>
<proteinExistence type="predicted"/>
<evidence type="ECO:0000256" key="1">
    <source>
        <dbReference type="ARBA" id="ARBA00004123"/>
    </source>
</evidence>
<organism evidence="7 8">
    <name type="scientific">Artemisia annua</name>
    <name type="common">Sweet wormwood</name>
    <dbReference type="NCBI Taxonomy" id="35608"/>
    <lineage>
        <taxon>Eukaryota</taxon>
        <taxon>Viridiplantae</taxon>
        <taxon>Streptophyta</taxon>
        <taxon>Embryophyta</taxon>
        <taxon>Tracheophyta</taxon>
        <taxon>Spermatophyta</taxon>
        <taxon>Magnoliopsida</taxon>
        <taxon>eudicotyledons</taxon>
        <taxon>Gunneridae</taxon>
        <taxon>Pentapetalae</taxon>
        <taxon>asterids</taxon>
        <taxon>campanulids</taxon>
        <taxon>Asterales</taxon>
        <taxon>Asteraceae</taxon>
        <taxon>Asteroideae</taxon>
        <taxon>Anthemideae</taxon>
        <taxon>Artemisiinae</taxon>
        <taxon>Artemisia</taxon>
    </lineage>
</organism>
<evidence type="ECO:0000256" key="2">
    <source>
        <dbReference type="ARBA" id="ARBA00023015"/>
    </source>
</evidence>
<evidence type="ECO:0000313" key="8">
    <source>
        <dbReference type="Proteomes" id="UP000245207"/>
    </source>
</evidence>
<keyword evidence="5" id="KW-0539">Nucleus</keyword>
<dbReference type="Pfam" id="PF00010">
    <property type="entry name" value="HLH"/>
    <property type="match status" value="1"/>
</dbReference>
<protein>
    <submittedName>
        <fullName evidence="7">ACT domain, Myc-type, basic helix-loop-helix (BHLH) domain protein</fullName>
    </submittedName>
</protein>
<dbReference type="SMART" id="SM00353">
    <property type="entry name" value="HLH"/>
    <property type="match status" value="1"/>
</dbReference>
<dbReference type="AlphaFoldDB" id="A0A2U1L523"/>
<keyword evidence="4" id="KW-0804">Transcription</keyword>
<dbReference type="InterPro" id="IPR036638">
    <property type="entry name" value="HLH_DNA-bd_sf"/>
</dbReference>
<evidence type="ECO:0000256" key="5">
    <source>
        <dbReference type="ARBA" id="ARBA00023242"/>
    </source>
</evidence>
<comment type="caution">
    <text evidence="7">The sequence shown here is derived from an EMBL/GenBank/DDBJ whole genome shotgun (WGS) entry which is preliminary data.</text>
</comment>
<dbReference type="PANTHER" id="PTHR45844:SF16">
    <property type="entry name" value="TRANSCRIPTION FACTOR BHLH30-LIKE"/>
    <property type="match status" value="1"/>
</dbReference>
<dbReference type="Gene3D" id="4.10.280.10">
    <property type="entry name" value="Helix-loop-helix DNA-binding domain"/>
    <property type="match status" value="1"/>
</dbReference>
<dbReference type="STRING" id="35608.A0A2U1L523"/>
<dbReference type="EMBL" id="PKPP01011458">
    <property type="protein sequence ID" value="PWA44100.1"/>
    <property type="molecule type" value="Genomic_DNA"/>
</dbReference>
<evidence type="ECO:0000256" key="3">
    <source>
        <dbReference type="ARBA" id="ARBA00023125"/>
    </source>
</evidence>
<evidence type="ECO:0000313" key="7">
    <source>
        <dbReference type="EMBL" id="PWA44100.1"/>
    </source>
</evidence>
<reference evidence="7 8" key="1">
    <citation type="journal article" date="2018" name="Mol. Plant">
        <title>The genome of Artemisia annua provides insight into the evolution of Asteraceae family and artemisinin biosynthesis.</title>
        <authorList>
            <person name="Shen Q."/>
            <person name="Zhang L."/>
            <person name="Liao Z."/>
            <person name="Wang S."/>
            <person name="Yan T."/>
            <person name="Shi P."/>
            <person name="Liu M."/>
            <person name="Fu X."/>
            <person name="Pan Q."/>
            <person name="Wang Y."/>
            <person name="Lv Z."/>
            <person name="Lu X."/>
            <person name="Zhang F."/>
            <person name="Jiang W."/>
            <person name="Ma Y."/>
            <person name="Chen M."/>
            <person name="Hao X."/>
            <person name="Li L."/>
            <person name="Tang Y."/>
            <person name="Lv G."/>
            <person name="Zhou Y."/>
            <person name="Sun X."/>
            <person name="Brodelius P.E."/>
            <person name="Rose J.K.C."/>
            <person name="Tang K."/>
        </authorList>
    </citation>
    <scope>NUCLEOTIDE SEQUENCE [LARGE SCALE GENOMIC DNA]</scope>
    <source>
        <strain evidence="8">cv. Huhao1</strain>
        <tissue evidence="7">Leaf</tissue>
    </source>
</reference>